<dbReference type="Gene3D" id="3.40.630.190">
    <property type="entry name" value="LCP protein"/>
    <property type="match status" value="1"/>
</dbReference>
<accession>A0A7G5C1Y1</accession>
<dbReference type="AlphaFoldDB" id="A0A7G5C1Y1"/>
<evidence type="ECO:0000256" key="2">
    <source>
        <dbReference type="SAM" id="MobiDB-lite"/>
    </source>
</evidence>
<name>A0A7G5C1Y1_9BACL</name>
<dbReference type="NCBIfam" id="TIGR00350">
    <property type="entry name" value="lytR_cpsA_psr"/>
    <property type="match status" value="1"/>
</dbReference>
<keyword evidence="3" id="KW-0472">Membrane</keyword>
<evidence type="ECO:0000259" key="4">
    <source>
        <dbReference type="Pfam" id="PF03816"/>
    </source>
</evidence>
<evidence type="ECO:0000256" key="1">
    <source>
        <dbReference type="ARBA" id="ARBA00006068"/>
    </source>
</evidence>
<gene>
    <name evidence="5" type="ORF">FPL14_20045</name>
</gene>
<comment type="similarity">
    <text evidence="1">Belongs to the LytR/CpsA/Psr (LCP) family.</text>
</comment>
<proteinExistence type="inferred from homology"/>
<feature type="region of interest" description="Disordered" evidence="2">
    <location>
        <begin position="72"/>
        <end position="91"/>
    </location>
</feature>
<dbReference type="RefSeq" id="WP_182299446.1">
    <property type="nucleotide sequence ID" value="NZ_CP041969.1"/>
</dbReference>
<keyword evidence="6" id="KW-1185">Reference proteome</keyword>
<evidence type="ECO:0000313" key="6">
    <source>
        <dbReference type="Proteomes" id="UP000515679"/>
    </source>
</evidence>
<keyword evidence="3" id="KW-0812">Transmembrane</keyword>
<feature type="domain" description="Cell envelope-related transcriptional attenuator" evidence="4">
    <location>
        <begin position="132"/>
        <end position="273"/>
    </location>
</feature>
<protein>
    <submittedName>
        <fullName evidence="5">LytR family transcriptional regulator</fullName>
    </submittedName>
</protein>
<organism evidence="5 6">
    <name type="scientific">Cohnella cholangitidis</name>
    <dbReference type="NCBI Taxonomy" id="2598458"/>
    <lineage>
        <taxon>Bacteria</taxon>
        <taxon>Bacillati</taxon>
        <taxon>Bacillota</taxon>
        <taxon>Bacilli</taxon>
        <taxon>Bacillales</taxon>
        <taxon>Paenibacillaceae</taxon>
        <taxon>Cohnella</taxon>
    </lineage>
</organism>
<reference evidence="5 6" key="1">
    <citation type="submission" date="2019-07" db="EMBL/GenBank/DDBJ databases">
        <authorList>
            <person name="Kim J.K."/>
            <person name="Cheong H.-M."/>
            <person name="Choi Y."/>
            <person name="Hwang K.J."/>
            <person name="Lee S."/>
            <person name="Choi C."/>
        </authorList>
    </citation>
    <scope>NUCLEOTIDE SEQUENCE [LARGE SCALE GENOMIC DNA]</scope>
    <source>
        <strain evidence="5 6">KS 22</strain>
    </source>
</reference>
<dbReference type="Pfam" id="PF03816">
    <property type="entry name" value="LytR_cpsA_psr"/>
    <property type="match status" value="1"/>
</dbReference>
<keyword evidence="3" id="KW-1133">Transmembrane helix</keyword>
<evidence type="ECO:0000256" key="3">
    <source>
        <dbReference type="SAM" id="Phobius"/>
    </source>
</evidence>
<feature type="transmembrane region" description="Helical" evidence="3">
    <location>
        <begin position="9"/>
        <end position="30"/>
    </location>
</feature>
<dbReference type="PANTHER" id="PTHR33392:SF6">
    <property type="entry name" value="POLYISOPRENYL-TEICHOIC ACID--PEPTIDOGLYCAN TEICHOIC ACID TRANSFERASE TAGU"/>
    <property type="match status" value="1"/>
</dbReference>
<dbReference type="InterPro" id="IPR050922">
    <property type="entry name" value="LytR/CpsA/Psr_CW_biosynth"/>
</dbReference>
<dbReference type="Proteomes" id="UP000515679">
    <property type="component" value="Chromosome"/>
</dbReference>
<dbReference type="PANTHER" id="PTHR33392">
    <property type="entry name" value="POLYISOPRENYL-TEICHOIC ACID--PEPTIDOGLYCAN TEICHOIC ACID TRANSFERASE TAGU"/>
    <property type="match status" value="1"/>
</dbReference>
<dbReference type="EMBL" id="CP041969">
    <property type="protein sequence ID" value="QMV43215.1"/>
    <property type="molecule type" value="Genomic_DNA"/>
</dbReference>
<dbReference type="InterPro" id="IPR004474">
    <property type="entry name" value="LytR_CpsA_psr"/>
</dbReference>
<sequence length="355" mass="40315">MKRKAGIRIVVYSLLFLLAIAILSGGYLWYSMRKTMDAIYEPLPSMKWEEPIFESDIMQQDEDSLKRIVVQTSPSEKKLGSPATETDQSTKSAEIVVEEKEADRLRHPDLQHEDPFSLLLLGVDERAGDRGRSDTMILLTVQPKDGTVIAISIPRDTRVLMPHTRKYDKINHAYAFGGTTLAVRAVEQLFGVPVSYYMKTNMEGFVKIVDTLGGVDVVNKHEFTMEYHFPQGSQHLNGEQALLYIRMRKEDPQGDFGRTQRQRDVLADAVDRVTNVSSIVKLPQLLSLLSDNVKTNLTTQDMLALVKDYRPAIHHIDTLNMKGKGQMIEGIYYFTVGSKERQEVRNKMLEHLQAS</sequence>
<evidence type="ECO:0000313" key="5">
    <source>
        <dbReference type="EMBL" id="QMV43215.1"/>
    </source>
</evidence>
<dbReference type="KEGG" id="cchl:FPL14_20045"/>